<dbReference type="AlphaFoldDB" id="A0A0G2ANN7"/>
<dbReference type="InterPro" id="IPR029058">
    <property type="entry name" value="AB_hydrolase_fold"/>
</dbReference>
<dbReference type="Pfam" id="PF02450">
    <property type="entry name" value="LCAT"/>
    <property type="match status" value="1"/>
</dbReference>
<name>A0A0G2ANN7_9BACT</name>
<dbReference type="Proteomes" id="UP000033870">
    <property type="component" value="Unassembled WGS sequence"/>
</dbReference>
<proteinExistence type="predicted"/>
<dbReference type="InterPro" id="IPR003386">
    <property type="entry name" value="LACT/PDAT_acylTrfase"/>
</dbReference>
<evidence type="ECO:0000256" key="1">
    <source>
        <dbReference type="SAM" id="SignalP"/>
    </source>
</evidence>
<dbReference type="GO" id="GO:0006629">
    <property type="term" value="P:lipid metabolic process"/>
    <property type="evidence" value="ECO:0007669"/>
    <property type="project" value="InterPro"/>
</dbReference>
<keyword evidence="2" id="KW-0808">Transferase</keyword>
<evidence type="ECO:0000313" key="3">
    <source>
        <dbReference type="Proteomes" id="UP000033870"/>
    </source>
</evidence>
<comment type="caution">
    <text evidence="2">The sequence shown here is derived from an EMBL/GenBank/DDBJ whole genome shotgun (WGS) entry which is preliminary data.</text>
</comment>
<sequence>MRKAIFSCVKVRMKSSFVITAFLLVFGFLAEARAAGPTTVAYDPGGGIATQILTRDNSPYVISGGCADNTLRRGKTLAIEAGVVVKFQPPEYCNGGTRPTQILVYGDLFVKGTPADPVVFTSWHDSDAQPAAASSTSPRPQPGDWGRIQLGGTAADSQVSIEYAEFRYGGGNVSAMLVASSPAPKTLFLDHLEFASSSSYGITTYVPLAIHHSRFYGHALGAINADPAPGAVPAQTVRGENNWWGHASGPSASSNPGGRGQRFTGNVSYRPWLGQGTVPEPVIIIPGILGTELKKAGELIWPNVGRMLFDRGDDFMDVLKMKDNGDPSDSGVEPGRGIRSYEIGPKTVSDYLDSLMAEFSAAGYVENESLFVFPYDWRVDARITAQGLKDRIDDILAESGAARVDLVAHSLGGIIAKSYLYAHPDAPVDAAVFAGTPHWGAPEAAKTLLWGDDLGMRFIIPFLSPKKIGEISRTMPSVYQLLPSAAYTDRFGSYLVDETKNKTFSAAESQSWLVSQGLKKPFFDFAAALHTPEFDAFAPEGARTYSLSGCARPTVGQIIKKNSAAKKSVYAVNFVAGDGTVPVGSSDALAKAENFYVPGAAHRRLLSQAPLRRLAVDLVSGSYRPEDLPDTIRRHAAGCSLGGRLLAAAGPAIVHTRWKSPAAKRARLI</sequence>
<dbReference type="PANTHER" id="PTHR11440">
    <property type="entry name" value="LECITHIN-CHOLESTEROL ACYLTRANSFERASE-RELATED"/>
    <property type="match status" value="1"/>
</dbReference>
<reference evidence="2 3" key="1">
    <citation type="journal article" date="2015" name="Nature">
        <title>rRNA introns, odd ribosomes, and small enigmatic genomes across a large radiation of phyla.</title>
        <authorList>
            <person name="Brown C.T."/>
            <person name="Hug L.A."/>
            <person name="Thomas B.C."/>
            <person name="Sharon I."/>
            <person name="Castelle C.J."/>
            <person name="Singh A."/>
            <person name="Wilkins M.J."/>
            <person name="Williams K.H."/>
            <person name="Banfield J.F."/>
        </authorList>
    </citation>
    <scope>NUCLEOTIDE SEQUENCE [LARGE SCALE GENOMIC DNA]</scope>
</reference>
<evidence type="ECO:0000313" key="2">
    <source>
        <dbReference type="EMBL" id="KKW42962.1"/>
    </source>
</evidence>
<dbReference type="GO" id="GO:0008374">
    <property type="term" value="F:O-acyltransferase activity"/>
    <property type="evidence" value="ECO:0007669"/>
    <property type="project" value="InterPro"/>
</dbReference>
<organism evidence="2 3">
    <name type="scientific">Candidatus Magasanikbacteria bacterium GW2011_GWA2_56_11</name>
    <dbReference type="NCBI Taxonomy" id="1619044"/>
    <lineage>
        <taxon>Bacteria</taxon>
        <taxon>Candidatus Magasanikiibacteriota</taxon>
    </lineage>
</organism>
<gene>
    <name evidence="2" type="ORF">UY92_C0002G0079</name>
</gene>
<dbReference type="EMBL" id="LCRX01000002">
    <property type="protein sequence ID" value="KKW42962.1"/>
    <property type="molecule type" value="Genomic_DNA"/>
</dbReference>
<protein>
    <submittedName>
        <fullName evidence="2">Lecithin:cholesterol acyltransferase</fullName>
    </submittedName>
</protein>
<feature type="signal peptide" evidence="1">
    <location>
        <begin position="1"/>
        <end position="34"/>
    </location>
</feature>
<feature type="chain" id="PRO_5002541989" evidence="1">
    <location>
        <begin position="35"/>
        <end position="669"/>
    </location>
</feature>
<accession>A0A0G2ANN7</accession>
<dbReference type="Gene3D" id="3.40.50.1820">
    <property type="entry name" value="alpha/beta hydrolase"/>
    <property type="match status" value="1"/>
</dbReference>
<dbReference type="SUPFAM" id="SSF53474">
    <property type="entry name" value="alpha/beta-Hydrolases"/>
    <property type="match status" value="1"/>
</dbReference>
<keyword evidence="2" id="KW-0012">Acyltransferase</keyword>
<keyword evidence="1" id="KW-0732">Signal</keyword>
<dbReference type="STRING" id="1619044.UY92_C0002G0079"/>